<dbReference type="OrthoDB" id="9823949at2"/>
<name>A0A662ZEJ4_9GAMM</name>
<evidence type="ECO:0000313" key="1">
    <source>
        <dbReference type="EMBL" id="SFK57249.1"/>
    </source>
</evidence>
<reference evidence="1 2" key="1">
    <citation type="submission" date="2016-10" db="EMBL/GenBank/DDBJ databases">
        <authorList>
            <person name="Varghese N."/>
            <person name="Submissions S."/>
        </authorList>
    </citation>
    <scope>NUCLEOTIDE SEQUENCE [LARGE SCALE GENOMIC DNA]</scope>
    <source>
        <strain evidence="1 2">22B</strain>
    </source>
</reference>
<dbReference type="EMBL" id="FOSF01000118">
    <property type="protein sequence ID" value="SFK57249.1"/>
    <property type="molecule type" value="Genomic_DNA"/>
</dbReference>
<keyword evidence="2" id="KW-1185">Reference proteome</keyword>
<proteinExistence type="predicted"/>
<dbReference type="Proteomes" id="UP000243374">
    <property type="component" value="Unassembled WGS sequence"/>
</dbReference>
<gene>
    <name evidence="1" type="ORF">SAMN04487865_11182</name>
</gene>
<dbReference type="AlphaFoldDB" id="A0A662ZEJ4"/>
<dbReference type="RefSeq" id="WP_074841935.1">
    <property type="nucleotide sequence ID" value="NZ_CP047056.1"/>
</dbReference>
<accession>A0A662ZEJ4</accession>
<protein>
    <submittedName>
        <fullName evidence="1">Uncharacterized protein</fullName>
    </submittedName>
</protein>
<evidence type="ECO:0000313" key="2">
    <source>
        <dbReference type="Proteomes" id="UP000243374"/>
    </source>
</evidence>
<sequence length="265" mass="30961">MLRDLYDGEYDPMYFSVDSKAAADLIFENLKNKLAADTNIKAGIISYEVSDDKKAKTEAFIRMQRASDNTVPYTPDNQIWNDYIEAFWGGYFRSSGFHSDFYRREFLKDNELLSALAAFYRESNDEKLNCLMSIFEKQQFNVSASGLIFSVYKELYLPSADFIIKHLGKCFRMITKEKLTEPPYSSQNTINNLKEKKEYILKILEMYDIRPCSYKEEKKAASLLEECICEYYDSDKYRKELGEILAKSQELCAAIDDMYDREDHA</sequence>
<organism evidence="1 2">
    <name type="scientific">Succinivibrio dextrinosolvens</name>
    <dbReference type="NCBI Taxonomy" id="83771"/>
    <lineage>
        <taxon>Bacteria</taxon>
        <taxon>Pseudomonadati</taxon>
        <taxon>Pseudomonadota</taxon>
        <taxon>Gammaproteobacteria</taxon>
        <taxon>Aeromonadales</taxon>
        <taxon>Succinivibrionaceae</taxon>
        <taxon>Succinivibrio</taxon>
    </lineage>
</organism>